<reference evidence="2" key="2">
    <citation type="submission" date="2022-01" db="EMBL/GenBank/DDBJ databases">
        <authorList>
            <person name="Yamashiro T."/>
            <person name="Shiraishi A."/>
            <person name="Satake H."/>
            <person name="Nakayama K."/>
        </authorList>
    </citation>
    <scope>NUCLEOTIDE SEQUENCE</scope>
</reference>
<organism evidence="2 3">
    <name type="scientific">Tanacetum coccineum</name>
    <dbReference type="NCBI Taxonomy" id="301880"/>
    <lineage>
        <taxon>Eukaryota</taxon>
        <taxon>Viridiplantae</taxon>
        <taxon>Streptophyta</taxon>
        <taxon>Embryophyta</taxon>
        <taxon>Tracheophyta</taxon>
        <taxon>Spermatophyta</taxon>
        <taxon>Magnoliopsida</taxon>
        <taxon>eudicotyledons</taxon>
        <taxon>Gunneridae</taxon>
        <taxon>Pentapetalae</taxon>
        <taxon>asterids</taxon>
        <taxon>campanulids</taxon>
        <taxon>Asterales</taxon>
        <taxon>Asteraceae</taxon>
        <taxon>Asteroideae</taxon>
        <taxon>Anthemideae</taxon>
        <taxon>Anthemidinae</taxon>
        <taxon>Tanacetum</taxon>
    </lineage>
</organism>
<evidence type="ECO:0000256" key="1">
    <source>
        <dbReference type="SAM" id="MobiDB-lite"/>
    </source>
</evidence>
<feature type="region of interest" description="Disordered" evidence="1">
    <location>
        <begin position="214"/>
        <end position="243"/>
    </location>
</feature>
<name>A0ABQ5E482_9ASTR</name>
<sequence>MANLPPLDHIADLPEDELINPEPAPIILYHAPAQPEGYVGNDDMKDDEEEDLDKELKEEPIEQIVINAYEEVDPLNRPPPASDEETEFAPPIVPIVDADDEPIPPVIQFGHNFHVGESSSTRDLLEGNSEVFSPGPKASDLESVHRRTNKLEKQMFDRYKTERKMAKKFKEDEFRMNRHEYDITALDTAEESPIYTASAPRADDPYVMVRDAVMAAREDDDDDITAPRDPQPSEPRRSPCDSQ</sequence>
<evidence type="ECO:0000313" key="2">
    <source>
        <dbReference type="EMBL" id="GJT44919.1"/>
    </source>
</evidence>
<dbReference type="EMBL" id="BQNB010015854">
    <property type="protein sequence ID" value="GJT44919.1"/>
    <property type="molecule type" value="Genomic_DNA"/>
</dbReference>
<accession>A0ABQ5E482</accession>
<reference evidence="2" key="1">
    <citation type="journal article" date="2022" name="Int. J. Mol. Sci.">
        <title>Draft Genome of Tanacetum Coccineum: Genomic Comparison of Closely Related Tanacetum-Family Plants.</title>
        <authorList>
            <person name="Yamashiro T."/>
            <person name="Shiraishi A."/>
            <person name="Nakayama K."/>
            <person name="Satake H."/>
        </authorList>
    </citation>
    <scope>NUCLEOTIDE SEQUENCE</scope>
</reference>
<feature type="region of interest" description="Disordered" evidence="1">
    <location>
        <begin position="34"/>
        <end position="58"/>
    </location>
</feature>
<evidence type="ECO:0000313" key="3">
    <source>
        <dbReference type="Proteomes" id="UP001151760"/>
    </source>
</evidence>
<feature type="region of interest" description="Disordered" evidence="1">
    <location>
        <begin position="68"/>
        <end position="87"/>
    </location>
</feature>
<proteinExistence type="predicted"/>
<feature type="compositionally biased region" description="Acidic residues" evidence="1">
    <location>
        <begin position="44"/>
        <end position="53"/>
    </location>
</feature>
<comment type="caution">
    <text evidence="2">The sequence shown here is derived from an EMBL/GenBank/DDBJ whole genome shotgun (WGS) entry which is preliminary data.</text>
</comment>
<feature type="compositionally biased region" description="Basic and acidic residues" evidence="1">
    <location>
        <begin position="234"/>
        <end position="243"/>
    </location>
</feature>
<protein>
    <submittedName>
        <fullName evidence="2">Uncharacterized protein</fullName>
    </submittedName>
</protein>
<feature type="region of interest" description="Disordered" evidence="1">
    <location>
        <begin position="117"/>
        <end position="145"/>
    </location>
</feature>
<dbReference type="Proteomes" id="UP001151760">
    <property type="component" value="Unassembled WGS sequence"/>
</dbReference>
<gene>
    <name evidence="2" type="ORF">Tco_0953634</name>
</gene>
<keyword evidence="3" id="KW-1185">Reference proteome</keyword>